<dbReference type="InterPro" id="IPR049453">
    <property type="entry name" value="Memb_transporter_dom"/>
</dbReference>
<dbReference type="EMBL" id="CAJPDQ010000037">
    <property type="protein sequence ID" value="CAF9930924.1"/>
    <property type="molecule type" value="Genomic_DNA"/>
</dbReference>
<feature type="region of interest" description="Disordered" evidence="5">
    <location>
        <begin position="1"/>
        <end position="28"/>
    </location>
</feature>
<feature type="domain" description="DUF2421" evidence="7">
    <location>
        <begin position="792"/>
        <end position="1018"/>
    </location>
</feature>
<accession>A0A8H3IXE3</accession>
<gene>
    <name evidence="10" type="ORF">GOMPHAMPRED_005769</name>
</gene>
<dbReference type="Proteomes" id="UP000664169">
    <property type="component" value="Unassembled WGS sequence"/>
</dbReference>
<feature type="transmembrane region" description="Helical" evidence="6">
    <location>
        <begin position="199"/>
        <end position="225"/>
    </location>
</feature>
<keyword evidence="4 6" id="KW-0472">Membrane</keyword>
<dbReference type="PANTHER" id="PTHR37994">
    <property type="entry name" value="ARAE_2_N DOMAIN-CONTAINING PROTEIN-RELATED"/>
    <property type="match status" value="1"/>
</dbReference>
<evidence type="ECO:0000256" key="3">
    <source>
        <dbReference type="ARBA" id="ARBA00022989"/>
    </source>
</evidence>
<keyword evidence="11" id="KW-1185">Reference proteome</keyword>
<comment type="caution">
    <text evidence="10">The sequence shown here is derived from an EMBL/GenBank/DDBJ whole genome shotgun (WGS) entry which is preliminary data.</text>
</comment>
<evidence type="ECO:0000256" key="5">
    <source>
        <dbReference type="SAM" id="MobiDB-lite"/>
    </source>
</evidence>
<proteinExistence type="predicted"/>
<dbReference type="InterPro" id="IPR018820">
    <property type="entry name" value="BRE4-related_DUF2421"/>
</dbReference>
<feature type="transmembrane region" description="Helical" evidence="6">
    <location>
        <begin position="767"/>
        <end position="791"/>
    </location>
</feature>
<dbReference type="PANTHER" id="PTHR37994:SF4">
    <property type="entry name" value="ER TRANSPORTER 6TM N-TERMINAL DOMAIN-CONTAINING PROTEIN-RELATED"/>
    <property type="match status" value="1"/>
</dbReference>
<feature type="transmembrane region" description="Helical" evidence="6">
    <location>
        <begin position="88"/>
        <end position="108"/>
    </location>
</feature>
<sequence>MTAAKEVTPNDGVGSSRNTPLDAPATPKTSIGMKLQSLWIKSGLKSRQLKSMFKYFSLVSSMITLTWLRGAWPPVIALALYQYEPFEIAFPTLGYLSAIASVLSLSFLPRARFVEGMIFNIAGVAIGLGVALLSCFCAVQARLATSDSTIQPNIGPSGAHQAVEYNSSASAVAAVFLFFNILAANALRFSRPQFQVPIILYSIYANIAGTFAPTFASMIAVYIFVRQLTTAFLSGFAIAIVCHFVIFPSSSRDVVQTDVKAYFALLQKVLNAEREYLESMESADTLHETIDDDGKTTSRFQKASGGLKSSIAALSALHAKLQTTVPYAKREFAYGHISAKDIGNLFGKLRQIYLPVLGLSSVADIFQRLVKGRNWKSAYDGSNENSTVQAEVEEWNEIMRALHDPFEHAIRGISGGLEHVSYCLKYAKPVKSEKNDVERGLATARPGDAEYLQHLEEVSAKFWDRRAEALKVWCMQKNVPFLDYNPETKESVDMRLTRMFSGDHSRQQLFLILYMEFLLHATAEAVIDLVRDADRMVADGTMTRRRFLFPGRRRLKKWLKGAFKIEDSNNEHAIDSYEEAIYTVSLGDAFKKRKNPEHLPPSNTFERLGQVMLKIVSVFRSNEVAFGFRVACATMSIAIVAFLQATQAFFIEQRLVWAMIMVAISMTMTSGSGIFGFAGRGFGTLVAMCSSLAIWYIAGGRGYPAGVLILVWCVIFVILYFLLNYPRFTPVCMITMVTHCLILGYELQVNKVGIEAQTLSGQVYYPIYLLGPYRLATVVGGCTVAFVWTYFPYPLTAGNTLRRQLGQTLYLLSNYYSVVHHSTQARLDSTGGNPDDKTSPNALLSRERNRLLGKLLAMQTQLRTHLSFVPLEFSFGGKFPTKEYKALVESVDSLRDYISLHSYATRDYMHDPHGANTQWLEDLNKILAQTGGASHEITKLLILLSSSLLDGQPLPPYLSPPSNFTLAKFLSEIDPEILSAKHFLEPGYASFAVAQIAGKLINDDLCNLLQHVKNLVGEIDFSFHVTSTASTSATRLLTGEDREKVD</sequence>
<feature type="transmembrane region" description="Helical" evidence="6">
    <location>
        <begin position="705"/>
        <end position="722"/>
    </location>
</feature>
<reference evidence="10" key="1">
    <citation type="submission" date="2021-03" db="EMBL/GenBank/DDBJ databases">
        <authorList>
            <person name="Tagirdzhanova G."/>
        </authorList>
    </citation>
    <scope>NUCLEOTIDE SEQUENCE</scope>
</reference>
<evidence type="ECO:0000259" key="7">
    <source>
        <dbReference type="Pfam" id="PF10334"/>
    </source>
</evidence>
<feature type="transmembrane region" description="Helical" evidence="6">
    <location>
        <begin position="655"/>
        <end position="675"/>
    </location>
</feature>
<evidence type="ECO:0000259" key="9">
    <source>
        <dbReference type="Pfam" id="PF13515"/>
    </source>
</evidence>
<evidence type="ECO:0000313" key="11">
    <source>
        <dbReference type="Proteomes" id="UP000664169"/>
    </source>
</evidence>
<evidence type="ECO:0000256" key="6">
    <source>
        <dbReference type="SAM" id="Phobius"/>
    </source>
</evidence>
<evidence type="ECO:0000313" key="10">
    <source>
        <dbReference type="EMBL" id="CAF9930924.1"/>
    </source>
</evidence>
<dbReference type="OrthoDB" id="2274698at2759"/>
<feature type="transmembrane region" description="Helical" evidence="6">
    <location>
        <begin position="52"/>
        <end position="68"/>
    </location>
</feature>
<feature type="transmembrane region" description="Helical" evidence="6">
    <location>
        <begin position="681"/>
        <end position="698"/>
    </location>
</feature>
<protein>
    <recommendedName>
        <fullName evidence="12">ER transporter 6TM N-terminal domain-containing protein</fullName>
    </recommendedName>
</protein>
<evidence type="ECO:0000259" key="8">
    <source>
        <dbReference type="Pfam" id="PF10337"/>
    </source>
</evidence>
<keyword evidence="2 6" id="KW-0812">Transmembrane</keyword>
<evidence type="ECO:0000256" key="2">
    <source>
        <dbReference type="ARBA" id="ARBA00022692"/>
    </source>
</evidence>
<dbReference type="Pfam" id="PF13515">
    <property type="entry name" value="FUSC_2"/>
    <property type="match status" value="1"/>
</dbReference>
<dbReference type="Pfam" id="PF10334">
    <property type="entry name" value="BRE4"/>
    <property type="match status" value="1"/>
</dbReference>
<dbReference type="AlphaFoldDB" id="A0A8H3IXE3"/>
<feature type="transmembrane region" description="Helical" evidence="6">
    <location>
        <begin position="624"/>
        <end position="643"/>
    </location>
</feature>
<keyword evidence="3 6" id="KW-1133">Transmembrane helix</keyword>
<feature type="domain" description="Integral membrane bound transporter" evidence="9">
    <location>
        <begin position="645"/>
        <end position="788"/>
    </location>
</feature>
<feature type="transmembrane region" description="Helical" evidence="6">
    <location>
        <begin position="120"/>
        <end position="145"/>
    </location>
</feature>
<dbReference type="GO" id="GO:0016020">
    <property type="term" value="C:membrane"/>
    <property type="evidence" value="ECO:0007669"/>
    <property type="project" value="UniProtKB-SubCell"/>
</dbReference>
<organism evidence="10 11">
    <name type="scientific">Gomphillus americanus</name>
    <dbReference type="NCBI Taxonomy" id="1940652"/>
    <lineage>
        <taxon>Eukaryota</taxon>
        <taxon>Fungi</taxon>
        <taxon>Dikarya</taxon>
        <taxon>Ascomycota</taxon>
        <taxon>Pezizomycotina</taxon>
        <taxon>Lecanoromycetes</taxon>
        <taxon>OSLEUM clade</taxon>
        <taxon>Ostropomycetidae</taxon>
        <taxon>Ostropales</taxon>
        <taxon>Graphidaceae</taxon>
        <taxon>Gomphilloideae</taxon>
        <taxon>Gomphillus</taxon>
    </lineage>
</organism>
<evidence type="ECO:0000256" key="4">
    <source>
        <dbReference type="ARBA" id="ARBA00023136"/>
    </source>
</evidence>
<comment type="subcellular location">
    <subcellularLocation>
        <location evidence="1">Membrane</location>
        <topology evidence="1">Multi-pass membrane protein</topology>
    </subcellularLocation>
</comment>
<dbReference type="InterPro" id="IPR018823">
    <property type="entry name" value="ArAE_2_N"/>
</dbReference>
<feature type="domain" description="Putative ER transporter 6TM N-terminal" evidence="8">
    <location>
        <begin position="68"/>
        <end position="371"/>
    </location>
</feature>
<feature type="transmembrane region" description="Helical" evidence="6">
    <location>
        <begin position="231"/>
        <end position="247"/>
    </location>
</feature>
<dbReference type="Pfam" id="PF10337">
    <property type="entry name" value="ArAE_2_N"/>
    <property type="match status" value="1"/>
</dbReference>
<evidence type="ECO:0008006" key="12">
    <source>
        <dbReference type="Google" id="ProtNLM"/>
    </source>
</evidence>
<feature type="transmembrane region" description="Helical" evidence="6">
    <location>
        <begin position="165"/>
        <end position="187"/>
    </location>
</feature>
<name>A0A8H3IXE3_9LECA</name>
<evidence type="ECO:0000256" key="1">
    <source>
        <dbReference type="ARBA" id="ARBA00004141"/>
    </source>
</evidence>